<dbReference type="PANTHER" id="PTHR10574">
    <property type="entry name" value="NETRIN/LAMININ-RELATED"/>
    <property type="match status" value="1"/>
</dbReference>
<dbReference type="Gene3D" id="2.10.25.10">
    <property type="entry name" value="Laminin"/>
    <property type="match status" value="3"/>
</dbReference>
<keyword evidence="9" id="KW-1015">Disulfide bond</keyword>
<evidence type="ECO:0000259" key="13">
    <source>
        <dbReference type="PROSITE" id="PS01248"/>
    </source>
</evidence>
<keyword evidence="4" id="KW-0732">Signal</keyword>
<gene>
    <name evidence="14" type="ORF">TSAR_002218</name>
</gene>
<dbReference type="PANTHER" id="PTHR10574:SF375">
    <property type="entry name" value="LAMININ SUBUNIT BETA-1"/>
    <property type="match status" value="1"/>
</dbReference>
<feature type="region of interest" description="Disordered" evidence="12">
    <location>
        <begin position="77"/>
        <end position="102"/>
    </location>
</feature>
<dbReference type="GO" id="GO:0070831">
    <property type="term" value="P:basement membrane assembly"/>
    <property type="evidence" value="ECO:0007669"/>
    <property type="project" value="TreeGrafter"/>
</dbReference>
<keyword evidence="3" id="KW-0272">Extracellular matrix</keyword>
<keyword evidence="8" id="KW-0175">Coiled coil</keyword>
<evidence type="ECO:0000256" key="8">
    <source>
        <dbReference type="ARBA" id="ARBA00023054"/>
    </source>
</evidence>
<keyword evidence="2" id="KW-0964">Secreted</keyword>
<comment type="subcellular location">
    <subcellularLocation>
        <location evidence="1">Secreted</location>
        <location evidence="1">Extracellular space</location>
        <location evidence="1">Extracellular matrix</location>
        <location evidence="1">Basement membrane</location>
    </subcellularLocation>
</comment>
<evidence type="ECO:0000256" key="10">
    <source>
        <dbReference type="ARBA" id="ARBA00023180"/>
    </source>
</evidence>
<evidence type="ECO:0000256" key="2">
    <source>
        <dbReference type="ARBA" id="ARBA00022525"/>
    </source>
</evidence>
<sequence length="425" mass="46592">MFFMPRAVDRLDASHASVEIEGEKSEMVCIDTPTQLRCDLISLLQELTPLLVQHTESKAGKSLLNVTEIFISVDEESQGGGAVPQHVRGETSDDSKAGYDGGGMEKYKKGIPKHSDEMFHNSVSRIQKNSGQILNRIYHSSPAVQARFAFRSTTDSAARTTLITYTSITRSTKTALTSATFVPGTRTVSLCASLTEHTSLVEARLCPQPASAIQPDQLQPSTYGFGPEGCVSCNCYRRSCGQYEPGFWNFPHCLRCECNGHADSYDFKTATCQSCRDSTTGHNCDRCIEVFYGEPRIGVYIPCRPCPYPGSLESGHAYAVNCSLDPVSHDVICECYQGYAGPRCYTCADNFYGNPETSGSKCQPCKCSNNTELYRSGNCDPQTGKCLQFLWNTDDFICQVCKANFYGDCCGDKTACPINATSTVE</sequence>
<keyword evidence="5" id="KW-0677">Repeat</keyword>
<dbReference type="AlphaFoldDB" id="A0A232ER14"/>
<comment type="caution">
    <text evidence="14">The sequence shown here is derived from an EMBL/GenBank/DDBJ whole genome shotgun (WGS) entry which is preliminary data.</text>
</comment>
<evidence type="ECO:0000313" key="14">
    <source>
        <dbReference type="EMBL" id="OXU20781.1"/>
    </source>
</evidence>
<dbReference type="CDD" id="cd00055">
    <property type="entry name" value="EGF_Lam"/>
    <property type="match status" value="1"/>
</dbReference>
<evidence type="ECO:0000256" key="4">
    <source>
        <dbReference type="ARBA" id="ARBA00022729"/>
    </source>
</evidence>
<evidence type="ECO:0000256" key="1">
    <source>
        <dbReference type="ARBA" id="ARBA00004302"/>
    </source>
</evidence>
<dbReference type="GO" id="GO:0043256">
    <property type="term" value="C:laminin complex"/>
    <property type="evidence" value="ECO:0007669"/>
    <property type="project" value="TreeGrafter"/>
</dbReference>
<dbReference type="SMART" id="SM00180">
    <property type="entry name" value="EGF_Lam"/>
    <property type="match status" value="3"/>
</dbReference>
<keyword evidence="11" id="KW-0424">Laminin EGF-like domain</keyword>
<dbReference type="Pfam" id="PF24973">
    <property type="entry name" value="EGF_LMN_ATRN"/>
    <property type="match status" value="1"/>
</dbReference>
<feature type="compositionally biased region" description="Basic and acidic residues" evidence="12">
    <location>
        <begin position="87"/>
        <end position="102"/>
    </location>
</feature>
<dbReference type="Proteomes" id="UP000215335">
    <property type="component" value="Unassembled WGS sequence"/>
</dbReference>
<dbReference type="FunFam" id="2.10.25.10:FF:000130">
    <property type="entry name" value="Laminin subunit beta 1"/>
    <property type="match status" value="1"/>
</dbReference>
<dbReference type="GO" id="GO:0009887">
    <property type="term" value="P:animal organ morphogenesis"/>
    <property type="evidence" value="ECO:0007669"/>
    <property type="project" value="TreeGrafter"/>
</dbReference>
<evidence type="ECO:0000256" key="3">
    <source>
        <dbReference type="ARBA" id="ARBA00022530"/>
    </source>
</evidence>
<proteinExistence type="predicted"/>
<evidence type="ECO:0000256" key="12">
    <source>
        <dbReference type="SAM" id="MobiDB-lite"/>
    </source>
</evidence>
<keyword evidence="15" id="KW-1185">Reference proteome</keyword>
<feature type="domain" description="Laminin EGF-like" evidence="13">
    <location>
        <begin position="333"/>
        <end position="367"/>
    </location>
</feature>
<dbReference type="GO" id="GO:0007411">
    <property type="term" value="P:axon guidance"/>
    <property type="evidence" value="ECO:0007669"/>
    <property type="project" value="TreeGrafter"/>
</dbReference>
<dbReference type="EMBL" id="NNAY01002684">
    <property type="protein sequence ID" value="OXU20781.1"/>
    <property type="molecule type" value="Genomic_DNA"/>
</dbReference>
<evidence type="ECO:0000256" key="6">
    <source>
        <dbReference type="ARBA" id="ARBA00022869"/>
    </source>
</evidence>
<evidence type="ECO:0000256" key="9">
    <source>
        <dbReference type="ARBA" id="ARBA00023157"/>
    </source>
</evidence>
<dbReference type="SUPFAM" id="SSF57196">
    <property type="entry name" value="EGF/Laminin"/>
    <property type="match status" value="2"/>
</dbReference>
<dbReference type="InterPro" id="IPR050440">
    <property type="entry name" value="Laminin/Netrin_ECM"/>
</dbReference>
<keyword evidence="7" id="KW-0130">Cell adhesion</keyword>
<organism evidence="14 15">
    <name type="scientific">Trichomalopsis sarcophagae</name>
    <dbReference type="NCBI Taxonomy" id="543379"/>
    <lineage>
        <taxon>Eukaryota</taxon>
        <taxon>Metazoa</taxon>
        <taxon>Ecdysozoa</taxon>
        <taxon>Arthropoda</taxon>
        <taxon>Hexapoda</taxon>
        <taxon>Insecta</taxon>
        <taxon>Pterygota</taxon>
        <taxon>Neoptera</taxon>
        <taxon>Endopterygota</taxon>
        <taxon>Hymenoptera</taxon>
        <taxon>Apocrita</taxon>
        <taxon>Proctotrupomorpha</taxon>
        <taxon>Chalcidoidea</taxon>
        <taxon>Pteromalidae</taxon>
        <taxon>Pteromalinae</taxon>
        <taxon>Trichomalopsis</taxon>
    </lineage>
</organism>
<reference evidence="14 15" key="1">
    <citation type="journal article" date="2017" name="Curr. Biol.">
        <title>The Evolution of Venom by Co-option of Single-Copy Genes.</title>
        <authorList>
            <person name="Martinson E.O."/>
            <person name="Mrinalini"/>
            <person name="Kelkar Y.D."/>
            <person name="Chang C.H."/>
            <person name="Werren J.H."/>
        </authorList>
    </citation>
    <scope>NUCLEOTIDE SEQUENCE [LARGE SCALE GENOMIC DNA]</scope>
    <source>
        <strain evidence="14 15">Alberta</strain>
        <tissue evidence="14">Whole body</tissue>
    </source>
</reference>
<dbReference type="FunFam" id="2.10.25.10:FF:000065">
    <property type="entry name" value="Laminin subunit beta 1"/>
    <property type="match status" value="1"/>
</dbReference>
<dbReference type="InterPro" id="IPR056863">
    <property type="entry name" value="LMN_ATRN_NET-like_EGF"/>
</dbReference>
<protein>
    <recommendedName>
        <fullName evidence="13">Laminin EGF-like domain-containing protein</fullName>
    </recommendedName>
</protein>
<dbReference type="PROSITE" id="PS01248">
    <property type="entry name" value="EGF_LAM_1"/>
    <property type="match status" value="1"/>
</dbReference>
<evidence type="ECO:0000256" key="7">
    <source>
        <dbReference type="ARBA" id="ARBA00022889"/>
    </source>
</evidence>
<accession>A0A232ER14</accession>
<keyword evidence="6" id="KW-0084">Basement membrane</keyword>
<dbReference type="GO" id="GO:0034446">
    <property type="term" value="P:substrate adhesion-dependent cell spreading"/>
    <property type="evidence" value="ECO:0007669"/>
    <property type="project" value="TreeGrafter"/>
</dbReference>
<dbReference type="GO" id="GO:0009888">
    <property type="term" value="P:tissue development"/>
    <property type="evidence" value="ECO:0007669"/>
    <property type="project" value="TreeGrafter"/>
</dbReference>
<keyword evidence="10" id="KW-0325">Glycoprotein</keyword>
<evidence type="ECO:0000256" key="5">
    <source>
        <dbReference type="ARBA" id="ARBA00022737"/>
    </source>
</evidence>
<evidence type="ECO:0000313" key="15">
    <source>
        <dbReference type="Proteomes" id="UP000215335"/>
    </source>
</evidence>
<dbReference type="GO" id="GO:0016477">
    <property type="term" value="P:cell migration"/>
    <property type="evidence" value="ECO:0007669"/>
    <property type="project" value="TreeGrafter"/>
</dbReference>
<dbReference type="STRING" id="543379.A0A232ER14"/>
<evidence type="ECO:0000256" key="11">
    <source>
        <dbReference type="ARBA" id="ARBA00023292"/>
    </source>
</evidence>
<dbReference type="Pfam" id="PF00053">
    <property type="entry name" value="EGF_laminin"/>
    <property type="match status" value="1"/>
</dbReference>
<name>A0A232ER14_9HYME</name>
<dbReference type="InterPro" id="IPR002049">
    <property type="entry name" value="LE_dom"/>
</dbReference>